<protein>
    <submittedName>
        <fullName evidence="3">M81 family metallopeptidase</fullName>
    </submittedName>
</protein>
<sequence>MVEGEAIRVEYATSESILAGFFAYEAEQSDVEVVPLVFSWITPTGASTTEAFEHLTDRMIGALEKHGPFDGVSVSVVEGFPYADIAEMGLSVVVVTDDDAGLAEDVAGTIVEAAWGMREEMIGDAPSVDDALRAAAAEPEGPVVVLPPTAVPGSSTSAPQPGSAPTTVSCWPSTPGPPVRRVRSSSVWSALNPRRSRLSRPKACTRRGRHSNRSPPS</sequence>
<dbReference type="Pfam" id="PF07364">
    <property type="entry name" value="DUF1485"/>
    <property type="match status" value="1"/>
</dbReference>
<reference evidence="3 4" key="1">
    <citation type="submission" date="2020-02" db="EMBL/GenBank/DDBJ databases">
        <authorList>
            <person name="Li X.-J."/>
            <person name="Feng X.-M."/>
        </authorList>
    </citation>
    <scope>NUCLEOTIDE SEQUENCE [LARGE SCALE GENOMIC DNA]</scope>
    <source>
        <strain evidence="3 4">CGMCC 4.7225</strain>
    </source>
</reference>
<dbReference type="InterPro" id="IPR015995">
    <property type="entry name" value="MlrC_N"/>
</dbReference>
<evidence type="ECO:0000313" key="3">
    <source>
        <dbReference type="EMBL" id="NED97890.1"/>
    </source>
</evidence>
<keyword evidence="4" id="KW-1185">Reference proteome</keyword>
<name>A0A6N9YSG5_9ACTN</name>
<dbReference type="AlphaFoldDB" id="A0A6N9YSG5"/>
<evidence type="ECO:0000313" key="4">
    <source>
        <dbReference type="Proteomes" id="UP000469185"/>
    </source>
</evidence>
<dbReference type="Proteomes" id="UP000469185">
    <property type="component" value="Unassembled WGS sequence"/>
</dbReference>
<feature type="compositionally biased region" description="Basic residues" evidence="1">
    <location>
        <begin position="194"/>
        <end position="217"/>
    </location>
</feature>
<feature type="region of interest" description="Disordered" evidence="1">
    <location>
        <begin position="146"/>
        <end position="217"/>
    </location>
</feature>
<comment type="caution">
    <text evidence="3">The sequence shown here is derived from an EMBL/GenBank/DDBJ whole genome shotgun (WGS) entry which is preliminary data.</text>
</comment>
<proteinExistence type="predicted"/>
<organism evidence="3 4">
    <name type="scientific">Phytoactinopolyspora alkaliphila</name>
    <dbReference type="NCBI Taxonomy" id="1783498"/>
    <lineage>
        <taxon>Bacteria</taxon>
        <taxon>Bacillati</taxon>
        <taxon>Actinomycetota</taxon>
        <taxon>Actinomycetes</taxon>
        <taxon>Jiangellales</taxon>
        <taxon>Jiangellaceae</taxon>
        <taxon>Phytoactinopolyspora</taxon>
    </lineage>
</organism>
<feature type="domain" description="Microcystin LR degradation protein MlrC N-terminal" evidence="2">
    <location>
        <begin position="72"/>
        <end position="135"/>
    </location>
</feature>
<evidence type="ECO:0000259" key="2">
    <source>
        <dbReference type="Pfam" id="PF07364"/>
    </source>
</evidence>
<gene>
    <name evidence="3" type="ORF">G1H11_21560</name>
</gene>
<dbReference type="EMBL" id="JAAGOB010000014">
    <property type="protein sequence ID" value="NED97890.1"/>
    <property type="molecule type" value="Genomic_DNA"/>
</dbReference>
<accession>A0A6N9YSG5</accession>
<feature type="compositionally biased region" description="Polar residues" evidence="1">
    <location>
        <begin position="152"/>
        <end position="172"/>
    </location>
</feature>
<evidence type="ECO:0000256" key="1">
    <source>
        <dbReference type="SAM" id="MobiDB-lite"/>
    </source>
</evidence>